<proteinExistence type="predicted"/>
<sequence length="155" mass="18432">MPHTVYTNYWINRRNEVQKEHGSYETEEEALAGIKAWWELQNDNYRDVQEIRTNTGALEITYGDDNYYYRIEPRVIHESLPSRKYRLMSSGEIMSKRKQLNLDDETLLFDELAEPHRDRIIVAMADSKKAKEWLYTNSGKPILNIQEYLATRQAK</sequence>
<name>A0A1H8Z9V0_9LACT</name>
<dbReference type="AlphaFoldDB" id="A0A1H8Z9V0"/>
<dbReference type="RefSeq" id="WP_092569842.1">
    <property type="nucleotide sequence ID" value="NZ_CALUDV010000043.1"/>
</dbReference>
<evidence type="ECO:0000313" key="2">
    <source>
        <dbReference type="Proteomes" id="UP000198833"/>
    </source>
</evidence>
<accession>A0A1H8Z9V0</accession>
<evidence type="ECO:0000313" key="1">
    <source>
        <dbReference type="EMBL" id="SEP61027.1"/>
    </source>
</evidence>
<keyword evidence="2" id="KW-1185">Reference proteome</keyword>
<dbReference type="OrthoDB" id="2166202at2"/>
<organism evidence="1 2">
    <name type="scientific">Ignavigranum ruoffiae</name>
    <dbReference type="NCBI Taxonomy" id="89093"/>
    <lineage>
        <taxon>Bacteria</taxon>
        <taxon>Bacillati</taxon>
        <taxon>Bacillota</taxon>
        <taxon>Bacilli</taxon>
        <taxon>Lactobacillales</taxon>
        <taxon>Aerococcaceae</taxon>
        <taxon>Ignavigranum</taxon>
    </lineage>
</organism>
<protein>
    <submittedName>
        <fullName evidence="1">Uncharacterized protein</fullName>
    </submittedName>
</protein>
<dbReference type="STRING" id="89093.SAMN04488558_101187"/>
<dbReference type="Proteomes" id="UP000198833">
    <property type="component" value="Unassembled WGS sequence"/>
</dbReference>
<dbReference type="EMBL" id="FOEN01000001">
    <property type="protein sequence ID" value="SEP61027.1"/>
    <property type="molecule type" value="Genomic_DNA"/>
</dbReference>
<reference evidence="1 2" key="1">
    <citation type="submission" date="2016-10" db="EMBL/GenBank/DDBJ databases">
        <authorList>
            <person name="de Groot N.N."/>
        </authorList>
    </citation>
    <scope>NUCLEOTIDE SEQUENCE [LARGE SCALE GENOMIC DNA]</scope>
    <source>
        <strain evidence="1 2">DSM 15695</strain>
    </source>
</reference>
<gene>
    <name evidence="1" type="ORF">SAMN04488558_101187</name>
</gene>